<feature type="domain" description="Phosphoacetylglucosamine mutase AMG1" evidence="20">
    <location>
        <begin position="210"/>
        <end position="293"/>
    </location>
</feature>
<evidence type="ECO:0000259" key="19">
    <source>
        <dbReference type="Pfam" id="PF21404"/>
    </source>
</evidence>
<evidence type="ECO:0000256" key="5">
    <source>
        <dbReference type="ARBA" id="ARBA00022553"/>
    </source>
</evidence>
<dbReference type="InterPro" id="IPR005844">
    <property type="entry name" value="A-D-PHexomutase_a/b/a-I"/>
</dbReference>
<evidence type="ECO:0000256" key="16">
    <source>
        <dbReference type="PIRSR" id="PIRSR016408-3"/>
    </source>
</evidence>
<feature type="binding site" description="via phosphate group" evidence="16">
    <location>
        <position position="67"/>
    </location>
    <ligand>
        <name>Mg(2+)</name>
        <dbReference type="ChEBI" id="CHEBI:18420"/>
    </ligand>
</feature>
<accession>A0A7I8LM96</accession>
<evidence type="ECO:0000256" key="12">
    <source>
        <dbReference type="ARBA" id="ARBA00070218"/>
    </source>
</evidence>
<evidence type="ECO:0000256" key="13">
    <source>
        <dbReference type="PIRNR" id="PIRNR016408"/>
    </source>
</evidence>
<name>A0A7I8LM96_SPIIN</name>
<evidence type="ECO:0000256" key="14">
    <source>
        <dbReference type="PIRSR" id="PIRSR016408-1"/>
    </source>
</evidence>
<keyword evidence="6 13" id="KW-0479">Metal-binding</keyword>
<dbReference type="PIRSF" id="PIRSF016408">
    <property type="entry name" value="PAGM"/>
    <property type="match status" value="1"/>
</dbReference>
<evidence type="ECO:0000259" key="18">
    <source>
        <dbReference type="Pfam" id="PF02878"/>
    </source>
</evidence>
<dbReference type="OrthoDB" id="1928at2759"/>
<feature type="active site" description="Phosphoserine intermediate" evidence="14">
    <location>
        <position position="67"/>
    </location>
</feature>
<evidence type="ECO:0000256" key="7">
    <source>
        <dbReference type="ARBA" id="ARBA00022842"/>
    </source>
</evidence>
<evidence type="ECO:0000256" key="9">
    <source>
        <dbReference type="ARBA" id="ARBA00031926"/>
    </source>
</evidence>
<dbReference type="InterPro" id="IPR049022">
    <property type="entry name" value="AMG1_III"/>
</dbReference>
<evidence type="ECO:0000313" key="21">
    <source>
        <dbReference type="EMBL" id="CAA7411002.1"/>
    </source>
</evidence>
<comment type="cofactor">
    <cofactor evidence="13 16">
        <name>Mg(2+)</name>
        <dbReference type="ChEBI" id="CHEBI:18420"/>
    </cofactor>
    <text evidence="13 16">Binds 1 Mg(2+) ion per subunit.</text>
</comment>
<protein>
    <recommendedName>
        <fullName evidence="12 13">Phosphoacetylglucosamine mutase</fullName>
        <shortName evidence="13">PAGM</shortName>
        <ecNumber evidence="4 13">5.4.2.3</ecNumber>
    </recommendedName>
    <alternativeName>
        <fullName evidence="10 13">Acetylglucosamine phosphomutase</fullName>
    </alternativeName>
    <alternativeName>
        <fullName evidence="9 13">N-acetylglucosamine-phosphate mutase</fullName>
    </alternativeName>
</protein>
<dbReference type="UniPathway" id="UPA00113">
    <property type="reaction ID" value="UER00530"/>
</dbReference>
<evidence type="ECO:0000256" key="4">
    <source>
        <dbReference type="ARBA" id="ARBA00012731"/>
    </source>
</evidence>
<comment type="pathway">
    <text evidence="2 13">Nucleotide-sugar biosynthesis; UDP-N-acetyl-alpha-D-glucosamine biosynthesis; N-acetyl-alpha-D-glucosamine 1-phosphate from alpha-D-glucosamine 6-phosphate (route I): step 2/2.</text>
</comment>
<dbReference type="GO" id="GO:0004610">
    <property type="term" value="F:phosphoacetylglucosamine mutase activity"/>
    <property type="evidence" value="ECO:0007669"/>
    <property type="project" value="UniProtKB-UniRule"/>
</dbReference>
<keyword evidence="5" id="KW-0597">Phosphoprotein</keyword>
<dbReference type="PANTHER" id="PTHR45955:SF1">
    <property type="entry name" value="PHOSPHOACETYLGLUCOSAMINE MUTASE"/>
    <property type="match status" value="1"/>
</dbReference>
<feature type="domain" description="Phosphoacetylglucosamine mutase AMG1" evidence="19">
    <location>
        <begin position="309"/>
        <end position="457"/>
    </location>
</feature>
<dbReference type="InterPro" id="IPR016055">
    <property type="entry name" value="A-D-PHexomutase_a/b/a-I/II/III"/>
</dbReference>
<dbReference type="CDD" id="cd03086">
    <property type="entry name" value="PGM3"/>
    <property type="match status" value="1"/>
</dbReference>
<sequence>MEQQRAILLRCASGFPLPPGVKMSYGTAGFRAEGMTLASTVFRTGVLAALRSLKMGSAAVGLMITASHNAVGDNGVKVADPSGSMMTQLWEPFADALAGAPTAEDFVRVVFEFVDEEKIPFGVARPSEILLGRDTRPSGEALLEAAKQGIAAVVGAVAIDMGILTTPQLHWMVRRRNEGRGASEDEYFRQLSDSFRRLMDLSPEGTLRNAYDPSVWVDGANGVGGEKLGELMKLLPAGLAVHVRNSGKDGEGILNDGVGADFVQKEKAIPHGFSTSDAGRRCASLDGDADRLVYFRITGEEGRKIDLTDGDKILSLFSLFIKEQLAKLEEGGEPAGRARLGAVQTAYANGASTEFLRRMGMEVAFTPTGVKHLHEKASEYDVGIYFEANGHGTVLFSDKFLRELEPLNAELATNHPGSESQKAALRLWEVSQLINQAVGDALSGFLLVEAILRHKGWSIEDWNSLYQDLPSRQLKVKVADRSVVTTANAETQVVNPPGLQEAIDAETAKYPNGRCFIRPSGTEDVVRVYAEAATQEAADGLARAVALEVGRSL</sequence>
<dbReference type="Gene3D" id="3.40.120.10">
    <property type="entry name" value="Alpha-D-Glucose-1,6-Bisphosphate, subunit A, domain 3"/>
    <property type="match status" value="3"/>
</dbReference>
<feature type="domain" description="Alpha-D-phosphohexomutase alpha/beta/alpha" evidence="18">
    <location>
        <begin position="124"/>
        <end position="177"/>
    </location>
</feature>
<dbReference type="AlphaFoldDB" id="A0A7I8LM96"/>
<evidence type="ECO:0000256" key="2">
    <source>
        <dbReference type="ARBA" id="ARBA00004865"/>
    </source>
</evidence>
<dbReference type="Pfam" id="PF02878">
    <property type="entry name" value="PGM_PMM_I"/>
    <property type="match status" value="2"/>
</dbReference>
<dbReference type="GO" id="GO:0006048">
    <property type="term" value="P:UDP-N-acetylglucosamine biosynthetic process"/>
    <property type="evidence" value="ECO:0007669"/>
    <property type="project" value="UniProtKB-UniRule"/>
</dbReference>
<dbReference type="GO" id="GO:0005975">
    <property type="term" value="P:carbohydrate metabolic process"/>
    <property type="evidence" value="ECO:0007669"/>
    <property type="project" value="InterPro"/>
</dbReference>
<feature type="domain" description="Alpha-D-phosphohexomutase alpha/beta/alpha" evidence="18">
    <location>
        <begin position="48"/>
        <end position="86"/>
    </location>
</feature>
<feature type="binding site" evidence="16">
    <location>
        <position position="288"/>
    </location>
    <ligand>
        <name>Mg(2+)</name>
        <dbReference type="ChEBI" id="CHEBI:18420"/>
    </ligand>
</feature>
<evidence type="ECO:0000259" key="20">
    <source>
        <dbReference type="Pfam" id="PF21405"/>
    </source>
</evidence>
<feature type="binding site" evidence="16">
    <location>
        <position position="286"/>
    </location>
    <ligand>
        <name>Mg(2+)</name>
        <dbReference type="ChEBI" id="CHEBI:18420"/>
    </ligand>
</feature>
<dbReference type="GO" id="GO:0046872">
    <property type="term" value="F:metal ion binding"/>
    <property type="evidence" value="ECO:0007669"/>
    <property type="project" value="UniProtKB-KW"/>
</dbReference>
<dbReference type="Pfam" id="PF21405">
    <property type="entry name" value="AMG1_II"/>
    <property type="match status" value="1"/>
</dbReference>
<evidence type="ECO:0000256" key="10">
    <source>
        <dbReference type="ARBA" id="ARBA00032065"/>
    </source>
</evidence>
<comment type="function">
    <text evidence="11 13">Interconverts GlcNAc-6-P and GlcNAc-1-P.</text>
</comment>
<feature type="binding site" evidence="15">
    <location>
        <begin position="387"/>
        <end position="389"/>
    </location>
    <ligand>
        <name>substrate</name>
    </ligand>
</feature>
<dbReference type="InterPro" id="IPR036900">
    <property type="entry name" value="A-D-PHexomutase_C_sf"/>
</dbReference>
<feature type="domain" description="Alpha-D-phosphohexomutase C-terminal" evidence="17">
    <location>
        <begin position="475"/>
        <end position="546"/>
    </location>
</feature>
<dbReference type="EMBL" id="LR746281">
    <property type="protein sequence ID" value="CAA7411002.1"/>
    <property type="molecule type" value="Genomic_DNA"/>
</dbReference>
<dbReference type="EC" id="5.4.2.3" evidence="4 13"/>
<evidence type="ECO:0000256" key="11">
    <source>
        <dbReference type="ARBA" id="ARBA00055939"/>
    </source>
</evidence>
<dbReference type="FunFam" id="3.30.310.50:FF:000003">
    <property type="entry name" value="Phosphoacetylglucosamine mutase"/>
    <property type="match status" value="1"/>
</dbReference>
<dbReference type="InterPro" id="IPR005843">
    <property type="entry name" value="A-D-PHexomutase_C"/>
</dbReference>
<keyword evidence="8 13" id="KW-0413">Isomerase</keyword>
<comment type="similarity">
    <text evidence="3 13">Belongs to the phosphohexose mutase family.</text>
</comment>
<dbReference type="Pfam" id="PF00408">
    <property type="entry name" value="PGM_PMM_IV"/>
    <property type="match status" value="1"/>
</dbReference>
<evidence type="ECO:0000256" key="15">
    <source>
        <dbReference type="PIRSR" id="PIRSR016408-2"/>
    </source>
</evidence>
<dbReference type="FunFam" id="3.40.120.10:FF:000054">
    <property type="entry name" value="Phosphoacetylglucosamine mutase"/>
    <property type="match status" value="1"/>
</dbReference>
<keyword evidence="22" id="KW-1185">Reference proteome</keyword>
<evidence type="ECO:0000256" key="1">
    <source>
        <dbReference type="ARBA" id="ARBA00000558"/>
    </source>
</evidence>
<reference evidence="21" key="1">
    <citation type="submission" date="2020-02" db="EMBL/GenBank/DDBJ databases">
        <authorList>
            <person name="Scholz U."/>
            <person name="Mascher M."/>
            <person name="Fiebig A."/>
        </authorList>
    </citation>
    <scope>NUCLEOTIDE SEQUENCE</scope>
</reference>
<evidence type="ECO:0000313" key="22">
    <source>
        <dbReference type="Proteomes" id="UP000663760"/>
    </source>
</evidence>
<keyword evidence="7 13" id="KW-0460">Magnesium</keyword>
<feature type="binding site" evidence="15">
    <location>
        <begin position="518"/>
        <end position="522"/>
    </location>
    <ligand>
        <name>substrate</name>
    </ligand>
</feature>
<evidence type="ECO:0000256" key="3">
    <source>
        <dbReference type="ARBA" id="ARBA00010231"/>
    </source>
</evidence>
<evidence type="ECO:0000259" key="17">
    <source>
        <dbReference type="Pfam" id="PF00408"/>
    </source>
</evidence>
<dbReference type="SUPFAM" id="SSF55957">
    <property type="entry name" value="Phosphoglucomutase, C-terminal domain"/>
    <property type="match status" value="1"/>
</dbReference>
<dbReference type="Proteomes" id="UP000663760">
    <property type="component" value="Chromosome 18"/>
</dbReference>
<evidence type="ECO:0000256" key="6">
    <source>
        <dbReference type="ARBA" id="ARBA00022723"/>
    </source>
</evidence>
<organism evidence="21 22">
    <name type="scientific">Spirodela intermedia</name>
    <name type="common">Intermediate duckweed</name>
    <dbReference type="NCBI Taxonomy" id="51605"/>
    <lineage>
        <taxon>Eukaryota</taxon>
        <taxon>Viridiplantae</taxon>
        <taxon>Streptophyta</taxon>
        <taxon>Embryophyta</taxon>
        <taxon>Tracheophyta</taxon>
        <taxon>Spermatophyta</taxon>
        <taxon>Magnoliopsida</taxon>
        <taxon>Liliopsida</taxon>
        <taxon>Araceae</taxon>
        <taxon>Lemnoideae</taxon>
        <taxon>Spirodela</taxon>
    </lineage>
</organism>
<dbReference type="PANTHER" id="PTHR45955">
    <property type="entry name" value="PHOSPHOACETYLGLUCOSAMINE MUTASE"/>
    <property type="match status" value="1"/>
</dbReference>
<feature type="binding site" evidence="16">
    <location>
        <position position="290"/>
    </location>
    <ligand>
        <name>Mg(2+)</name>
        <dbReference type="ChEBI" id="CHEBI:18420"/>
    </ligand>
</feature>
<dbReference type="Gene3D" id="3.30.310.50">
    <property type="entry name" value="Alpha-D-phosphohexomutase, C-terminal domain"/>
    <property type="match status" value="1"/>
</dbReference>
<dbReference type="Pfam" id="PF21404">
    <property type="entry name" value="AMG1_III"/>
    <property type="match status" value="1"/>
</dbReference>
<evidence type="ECO:0000256" key="8">
    <source>
        <dbReference type="ARBA" id="ARBA00023235"/>
    </source>
</evidence>
<proteinExistence type="inferred from homology"/>
<gene>
    <name evidence="21" type="ORF">SI8410_18021680</name>
</gene>
<comment type="catalytic activity">
    <reaction evidence="1 13">
        <text>N-acetyl-alpha-D-glucosamine 1-phosphate = N-acetyl-D-glucosamine 6-phosphate</text>
        <dbReference type="Rhea" id="RHEA:23804"/>
        <dbReference type="ChEBI" id="CHEBI:57513"/>
        <dbReference type="ChEBI" id="CHEBI:57776"/>
        <dbReference type="EC" id="5.4.2.3"/>
    </reaction>
</comment>
<dbReference type="InterPro" id="IPR049023">
    <property type="entry name" value="AMG1_II"/>
</dbReference>
<dbReference type="FunFam" id="3.40.120.10:FF:000013">
    <property type="entry name" value="Phosphoacetylglucosamine mutase"/>
    <property type="match status" value="1"/>
</dbReference>
<feature type="binding site" evidence="15">
    <location>
        <position position="527"/>
    </location>
    <ligand>
        <name>substrate</name>
    </ligand>
</feature>
<dbReference type="SUPFAM" id="SSF53738">
    <property type="entry name" value="Phosphoglucomutase, first 3 domains"/>
    <property type="match status" value="4"/>
</dbReference>
<dbReference type="InterPro" id="IPR016657">
    <property type="entry name" value="PAGM"/>
</dbReference>